<evidence type="ECO:0000313" key="1">
    <source>
        <dbReference type="EMBL" id="EUC26731.1"/>
    </source>
</evidence>
<dbReference type="Proteomes" id="UP000053841">
    <property type="component" value="Unassembled WGS sequence"/>
</dbReference>
<protein>
    <submittedName>
        <fullName evidence="1">Uncharacterized protein</fullName>
    </submittedName>
</protein>
<dbReference type="RefSeq" id="XP_007718966.1">
    <property type="nucleotide sequence ID" value="XM_007720776.1"/>
</dbReference>
<dbReference type="HOGENOM" id="CLU_3129665_0_0_1"/>
<evidence type="ECO:0000313" key="2">
    <source>
        <dbReference type="Proteomes" id="UP000053841"/>
    </source>
</evidence>
<dbReference type="EMBL" id="KI965175">
    <property type="protein sequence ID" value="EUC26731.1"/>
    <property type="molecule type" value="Genomic_DNA"/>
</dbReference>
<keyword evidence="2" id="KW-1185">Reference proteome</keyword>
<feature type="non-terminal residue" evidence="1">
    <location>
        <position position="1"/>
    </location>
</feature>
<dbReference type="GeneID" id="19144651"/>
<organism evidence="1 2">
    <name type="scientific">Cochliobolus carbonum (strain 26-R-13)</name>
    <name type="common">Maize leaf spot fungus</name>
    <name type="synonym">Bipolaris zeicola</name>
    <dbReference type="NCBI Taxonomy" id="930089"/>
    <lineage>
        <taxon>Eukaryota</taxon>
        <taxon>Fungi</taxon>
        <taxon>Dikarya</taxon>
        <taxon>Ascomycota</taxon>
        <taxon>Pezizomycotina</taxon>
        <taxon>Dothideomycetes</taxon>
        <taxon>Pleosporomycetidae</taxon>
        <taxon>Pleosporales</taxon>
        <taxon>Pleosporineae</taxon>
        <taxon>Pleosporaceae</taxon>
        <taxon>Bipolaris</taxon>
    </lineage>
</organism>
<dbReference type="KEGG" id="bze:COCCADRAFT_113524"/>
<gene>
    <name evidence="1" type="ORF">COCCADRAFT_113524</name>
</gene>
<accession>W6Y641</accession>
<name>W6Y641_COCC2</name>
<proteinExistence type="predicted"/>
<reference evidence="1 2" key="1">
    <citation type="journal article" date="2013" name="PLoS Genet.">
        <title>Comparative genome structure, secondary metabolite, and effector coding capacity across Cochliobolus pathogens.</title>
        <authorList>
            <person name="Condon B.J."/>
            <person name="Leng Y."/>
            <person name="Wu D."/>
            <person name="Bushley K.E."/>
            <person name="Ohm R.A."/>
            <person name="Otillar R."/>
            <person name="Martin J."/>
            <person name="Schackwitz W."/>
            <person name="Grimwood J."/>
            <person name="MohdZainudin N."/>
            <person name="Xue C."/>
            <person name="Wang R."/>
            <person name="Manning V.A."/>
            <person name="Dhillon B."/>
            <person name="Tu Z.J."/>
            <person name="Steffenson B.J."/>
            <person name="Salamov A."/>
            <person name="Sun H."/>
            <person name="Lowry S."/>
            <person name="LaButti K."/>
            <person name="Han J."/>
            <person name="Copeland A."/>
            <person name="Lindquist E."/>
            <person name="Barry K."/>
            <person name="Schmutz J."/>
            <person name="Baker S.E."/>
            <person name="Ciuffetti L.M."/>
            <person name="Grigoriev I.V."/>
            <person name="Zhong S."/>
            <person name="Turgeon B.G."/>
        </authorList>
    </citation>
    <scope>NUCLEOTIDE SEQUENCE [LARGE SCALE GENOMIC DNA]</scope>
    <source>
        <strain evidence="1 2">26-R-13</strain>
    </source>
</reference>
<dbReference type="AlphaFoldDB" id="W6Y641"/>
<sequence>GRQLWTGPESTCLRKLAELMLRSEVGLVSTLNLFRIHDSGAAEPPPCDPV</sequence>